<evidence type="ECO:0000256" key="6">
    <source>
        <dbReference type="ARBA" id="ARBA00022692"/>
    </source>
</evidence>
<evidence type="ECO:0000256" key="8">
    <source>
        <dbReference type="ARBA" id="ARBA00022989"/>
    </source>
</evidence>
<dbReference type="GO" id="GO:0031992">
    <property type="term" value="F:energy transducer activity"/>
    <property type="evidence" value="ECO:0007669"/>
    <property type="project" value="TreeGrafter"/>
</dbReference>
<dbReference type="Pfam" id="PF03544">
    <property type="entry name" value="TonB_C"/>
    <property type="match status" value="1"/>
</dbReference>
<feature type="transmembrane region" description="Helical" evidence="11">
    <location>
        <begin position="6"/>
        <end position="26"/>
    </location>
</feature>
<evidence type="ECO:0000256" key="10">
    <source>
        <dbReference type="SAM" id="MobiDB-lite"/>
    </source>
</evidence>
<comment type="similarity">
    <text evidence="2">Belongs to the TonB family.</text>
</comment>
<dbReference type="NCBIfam" id="TIGR01352">
    <property type="entry name" value="tonB_Cterm"/>
    <property type="match status" value="1"/>
</dbReference>
<dbReference type="HOGENOM" id="CLU_979202_0_0_7"/>
<gene>
    <name evidence="13" type="ordered locus">Glov_2801</name>
</gene>
<feature type="compositionally biased region" description="Basic and acidic residues" evidence="10">
    <location>
        <begin position="61"/>
        <end position="74"/>
    </location>
</feature>
<evidence type="ECO:0000256" key="3">
    <source>
        <dbReference type="ARBA" id="ARBA00022448"/>
    </source>
</evidence>
<dbReference type="RefSeq" id="WP_012470843.1">
    <property type="nucleotide sequence ID" value="NC_010814.1"/>
</dbReference>
<evidence type="ECO:0000313" key="14">
    <source>
        <dbReference type="Proteomes" id="UP000002420"/>
    </source>
</evidence>
<dbReference type="KEGG" id="glo:Glov_2801"/>
<dbReference type="GO" id="GO:0055085">
    <property type="term" value="P:transmembrane transport"/>
    <property type="evidence" value="ECO:0007669"/>
    <property type="project" value="InterPro"/>
</dbReference>
<reference evidence="13 14" key="1">
    <citation type="submission" date="2008-05" db="EMBL/GenBank/DDBJ databases">
        <title>Complete sequence of chromosome of Geobacter lovleyi SZ.</title>
        <authorList>
            <consortium name="US DOE Joint Genome Institute"/>
            <person name="Lucas S."/>
            <person name="Copeland A."/>
            <person name="Lapidus A."/>
            <person name="Glavina del Rio T."/>
            <person name="Dalin E."/>
            <person name="Tice H."/>
            <person name="Bruce D."/>
            <person name="Goodwin L."/>
            <person name="Pitluck S."/>
            <person name="Chertkov O."/>
            <person name="Meincke L."/>
            <person name="Brettin T."/>
            <person name="Detter J.C."/>
            <person name="Han C."/>
            <person name="Tapia R."/>
            <person name="Kuske C.R."/>
            <person name="Schmutz J."/>
            <person name="Larimer F."/>
            <person name="Land M."/>
            <person name="Hauser L."/>
            <person name="Kyrpides N."/>
            <person name="Mikhailova N."/>
            <person name="Sung Y."/>
            <person name="Fletcher K.E."/>
            <person name="Ritalahti K.M."/>
            <person name="Loeffler F.E."/>
            <person name="Richardson P."/>
        </authorList>
    </citation>
    <scope>NUCLEOTIDE SEQUENCE [LARGE SCALE GENOMIC DNA]</scope>
    <source>
        <strain evidence="14">ATCC BAA-1151 / DSM 17278 / SZ</strain>
    </source>
</reference>
<evidence type="ECO:0000313" key="13">
    <source>
        <dbReference type="EMBL" id="ACD96514.1"/>
    </source>
</evidence>
<keyword evidence="6 11" id="KW-0812">Transmembrane</keyword>
<dbReference type="Gene3D" id="3.30.1150.10">
    <property type="match status" value="1"/>
</dbReference>
<keyword evidence="9 11" id="KW-0472">Membrane</keyword>
<dbReference type="PROSITE" id="PS52015">
    <property type="entry name" value="TONB_CTD"/>
    <property type="match status" value="1"/>
</dbReference>
<dbReference type="AlphaFoldDB" id="B3E7J7"/>
<keyword evidence="5" id="KW-0997">Cell inner membrane</keyword>
<evidence type="ECO:0000259" key="12">
    <source>
        <dbReference type="PROSITE" id="PS52015"/>
    </source>
</evidence>
<protein>
    <submittedName>
        <fullName evidence="13">TonB family protein</fullName>
    </submittedName>
</protein>
<dbReference type="PANTHER" id="PTHR33446">
    <property type="entry name" value="PROTEIN TONB-RELATED"/>
    <property type="match status" value="1"/>
</dbReference>
<dbReference type="InterPro" id="IPR051045">
    <property type="entry name" value="TonB-dependent_transducer"/>
</dbReference>
<feature type="region of interest" description="Disordered" evidence="10">
    <location>
        <begin position="44"/>
        <end position="151"/>
    </location>
</feature>
<dbReference type="InterPro" id="IPR006260">
    <property type="entry name" value="TonB/TolA_C"/>
</dbReference>
<dbReference type="SUPFAM" id="SSF74653">
    <property type="entry name" value="TolA/TonB C-terminal domain"/>
    <property type="match status" value="1"/>
</dbReference>
<keyword evidence="14" id="KW-1185">Reference proteome</keyword>
<proteinExistence type="inferred from homology"/>
<dbReference type="eggNOG" id="COG0810">
    <property type="taxonomic scope" value="Bacteria"/>
</dbReference>
<organism evidence="13 14">
    <name type="scientific">Trichlorobacter lovleyi (strain ATCC BAA-1151 / DSM 17278 / SZ)</name>
    <name type="common">Geobacter lovleyi</name>
    <dbReference type="NCBI Taxonomy" id="398767"/>
    <lineage>
        <taxon>Bacteria</taxon>
        <taxon>Pseudomonadati</taxon>
        <taxon>Thermodesulfobacteriota</taxon>
        <taxon>Desulfuromonadia</taxon>
        <taxon>Geobacterales</taxon>
        <taxon>Geobacteraceae</taxon>
        <taxon>Trichlorobacter</taxon>
    </lineage>
</organism>
<sequence>MEKTFLYLLLISIVLHVAGFAALYFWPKEQHQQISEPTFIDLQDVPELKTPPPQQPVPKARPSDQRRRVARETAPRLATPVTPPAKTPPPRQSARAQSAGSPGRPGQTGAPAKPSEAGSSVNELLRRKPQQQAGTGGGGGTKPQPNLAPSASRMARLEENYRRRFADDIDDGTTRFLNTDDIQFGSFLRRFETAVYGVWRYPQEAALKGIEGVTPVKITFNRNGEIVKVQLLESSGSRILDDEVFRTLRLIGPMGSFPKTYGKDEFNLIAFFQYGNARSRLR</sequence>
<accession>B3E7J7</accession>
<evidence type="ECO:0000256" key="1">
    <source>
        <dbReference type="ARBA" id="ARBA00004383"/>
    </source>
</evidence>
<feature type="compositionally biased region" description="Pro residues" evidence="10">
    <location>
        <begin position="81"/>
        <end position="91"/>
    </location>
</feature>
<evidence type="ECO:0000256" key="4">
    <source>
        <dbReference type="ARBA" id="ARBA00022475"/>
    </source>
</evidence>
<evidence type="ECO:0000256" key="2">
    <source>
        <dbReference type="ARBA" id="ARBA00006555"/>
    </source>
</evidence>
<dbReference type="GO" id="GO:0098797">
    <property type="term" value="C:plasma membrane protein complex"/>
    <property type="evidence" value="ECO:0007669"/>
    <property type="project" value="TreeGrafter"/>
</dbReference>
<dbReference type="GO" id="GO:0015031">
    <property type="term" value="P:protein transport"/>
    <property type="evidence" value="ECO:0007669"/>
    <property type="project" value="UniProtKB-KW"/>
</dbReference>
<feature type="domain" description="TonB C-terminal" evidence="12">
    <location>
        <begin position="186"/>
        <end position="281"/>
    </location>
</feature>
<evidence type="ECO:0000256" key="7">
    <source>
        <dbReference type="ARBA" id="ARBA00022927"/>
    </source>
</evidence>
<name>B3E7J7_TRIL1</name>
<keyword evidence="4" id="KW-1003">Cell membrane</keyword>
<keyword evidence="8 11" id="KW-1133">Transmembrane helix</keyword>
<evidence type="ECO:0000256" key="11">
    <source>
        <dbReference type="SAM" id="Phobius"/>
    </source>
</evidence>
<dbReference type="PANTHER" id="PTHR33446:SF2">
    <property type="entry name" value="PROTEIN TONB"/>
    <property type="match status" value="1"/>
</dbReference>
<dbReference type="EMBL" id="CP001089">
    <property type="protein sequence ID" value="ACD96514.1"/>
    <property type="molecule type" value="Genomic_DNA"/>
</dbReference>
<dbReference type="STRING" id="398767.Glov_2801"/>
<keyword evidence="3" id="KW-0813">Transport</keyword>
<evidence type="ECO:0000256" key="5">
    <source>
        <dbReference type="ARBA" id="ARBA00022519"/>
    </source>
</evidence>
<dbReference type="Proteomes" id="UP000002420">
    <property type="component" value="Chromosome"/>
</dbReference>
<comment type="subcellular location">
    <subcellularLocation>
        <location evidence="1">Cell inner membrane</location>
        <topology evidence="1">Single-pass membrane protein</topology>
        <orientation evidence="1">Periplasmic side</orientation>
    </subcellularLocation>
</comment>
<keyword evidence="7" id="KW-0653">Protein transport</keyword>
<dbReference type="InterPro" id="IPR037682">
    <property type="entry name" value="TonB_C"/>
</dbReference>
<evidence type="ECO:0000256" key="9">
    <source>
        <dbReference type="ARBA" id="ARBA00023136"/>
    </source>
</evidence>